<reference evidence="3" key="1">
    <citation type="submission" date="2021-10" db="EMBL/GenBank/DDBJ databases">
        <authorList>
            <person name="Lyu M."/>
            <person name="Wang X."/>
            <person name="Meng X."/>
            <person name="Xu K."/>
        </authorList>
    </citation>
    <scope>NUCLEOTIDE SEQUENCE</scope>
    <source>
        <strain evidence="3">A6</strain>
    </source>
</reference>
<dbReference type="PROSITE" id="PS50828">
    <property type="entry name" value="SMR"/>
    <property type="match status" value="1"/>
</dbReference>
<dbReference type="PANTHER" id="PTHR35562:SF2">
    <property type="entry name" value="DNA ENDONUCLEASE SMRA-RELATED"/>
    <property type="match status" value="1"/>
</dbReference>
<dbReference type="PANTHER" id="PTHR35562">
    <property type="entry name" value="DNA ENDONUCLEASE SMRA-RELATED"/>
    <property type="match status" value="1"/>
</dbReference>
<dbReference type="EMBL" id="JAJGAK010000001">
    <property type="protein sequence ID" value="MCC8362185.1"/>
    <property type="molecule type" value="Genomic_DNA"/>
</dbReference>
<accession>A0ABS8JF69</accession>
<evidence type="ECO:0000313" key="4">
    <source>
        <dbReference type="Proteomes" id="UP001165293"/>
    </source>
</evidence>
<organism evidence="3 4">
    <name type="scientific">Noviluteimonas lactosilytica</name>
    <dbReference type="NCBI Taxonomy" id="2888523"/>
    <lineage>
        <taxon>Bacteria</taxon>
        <taxon>Pseudomonadati</taxon>
        <taxon>Pseudomonadota</taxon>
        <taxon>Gammaproteobacteria</taxon>
        <taxon>Lysobacterales</taxon>
        <taxon>Lysobacteraceae</taxon>
        <taxon>Noviluteimonas</taxon>
    </lineage>
</organism>
<name>A0ABS8JF69_9GAMM</name>
<dbReference type="InterPro" id="IPR036063">
    <property type="entry name" value="Smr_dom_sf"/>
</dbReference>
<evidence type="ECO:0000259" key="2">
    <source>
        <dbReference type="PROSITE" id="PS50828"/>
    </source>
</evidence>
<keyword evidence="4" id="KW-1185">Reference proteome</keyword>
<dbReference type="InterPro" id="IPR002625">
    <property type="entry name" value="Smr_dom"/>
</dbReference>
<comment type="caution">
    <text evidence="3">The sequence shown here is derived from an EMBL/GenBank/DDBJ whole genome shotgun (WGS) entry which is preliminary data.</text>
</comment>
<dbReference type="Pfam" id="PF01713">
    <property type="entry name" value="Smr"/>
    <property type="match status" value="1"/>
</dbReference>
<protein>
    <submittedName>
        <fullName evidence="3">Smr/MutS family protein</fullName>
    </submittedName>
</protein>
<sequence length="186" mass="20468">MTRKSHQSPPPDAPEDDAALFRDAIGPVRELPASELPPAKPRPKAAPRMAQRDEAEAMSEFRRAVTADALEAGDALAYRRDTVPPRTLQRLRRGEFSAQEELDLHWSDARQAEAMLREFLNHARQHGIGCVRIIHGKGLNGDSKHPVLKNLVDRMLRHRADVLAFASAPANQGGTGAVLVLLAAKR</sequence>
<dbReference type="Gene3D" id="3.30.1370.110">
    <property type="match status" value="1"/>
</dbReference>
<dbReference type="SUPFAM" id="SSF160443">
    <property type="entry name" value="SMR domain-like"/>
    <property type="match status" value="1"/>
</dbReference>
<gene>
    <name evidence="3" type="ORF">LK996_03740</name>
</gene>
<evidence type="ECO:0000313" key="3">
    <source>
        <dbReference type="EMBL" id="MCC8362185.1"/>
    </source>
</evidence>
<evidence type="ECO:0000256" key="1">
    <source>
        <dbReference type="SAM" id="MobiDB-lite"/>
    </source>
</evidence>
<feature type="domain" description="Smr" evidence="2">
    <location>
        <begin position="102"/>
        <end position="183"/>
    </location>
</feature>
<dbReference type="SMART" id="SM00463">
    <property type="entry name" value="SMR"/>
    <property type="match status" value="1"/>
</dbReference>
<feature type="region of interest" description="Disordered" evidence="1">
    <location>
        <begin position="1"/>
        <end position="58"/>
    </location>
</feature>
<dbReference type="RefSeq" id="WP_230525809.1">
    <property type="nucleotide sequence ID" value="NZ_JAJGAK010000001.1"/>
</dbReference>
<dbReference type="Proteomes" id="UP001165293">
    <property type="component" value="Unassembled WGS sequence"/>
</dbReference>
<proteinExistence type="predicted"/>